<dbReference type="AlphaFoldDB" id="A0A1G8NX33"/>
<protein>
    <submittedName>
        <fullName evidence="2">Uncharacterized protein</fullName>
    </submittedName>
</protein>
<feature type="compositionally biased region" description="Low complexity" evidence="1">
    <location>
        <begin position="8"/>
        <end position="17"/>
    </location>
</feature>
<sequence length="92" mass="10683">MSKKRTPQVRQQDAQRQQNKRDRDAEHRERMGAEVIKVTTYRGTRSDLETMQQVGGFEERDEAITLAVRYMASMARRNPAAYLDAMNPRSPV</sequence>
<dbReference type="Proteomes" id="UP000198606">
    <property type="component" value="Unassembled WGS sequence"/>
</dbReference>
<gene>
    <name evidence="2" type="ORF">SAMN05216588_12627</name>
</gene>
<dbReference type="RefSeq" id="WP_084308528.1">
    <property type="nucleotide sequence ID" value="NZ_FNDG01000026.1"/>
</dbReference>
<accession>A0A1G8NX33</accession>
<organism evidence="2 3">
    <name type="scientific">Phytopseudomonas flavescens</name>
    <dbReference type="NCBI Taxonomy" id="29435"/>
    <lineage>
        <taxon>Bacteria</taxon>
        <taxon>Pseudomonadati</taxon>
        <taxon>Pseudomonadota</taxon>
        <taxon>Gammaproteobacteria</taxon>
        <taxon>Pseudomonadales</taxon>
        <taxon>Pseudomonadaceae</taxon>
        <taxon>Phytopseudomonas</taxon>
    </lineage>
</organism>
<name>A0A1G8NX33_9GAMM</name>
<evidence type="ECO:0000256" key="1">
    <source>
        <dbReference type="SAM" id="MobiDB-lite"/>
    </source>
</evidence>
<reference evidence="2 3" key="1">
    <citation type="submission" date="2016-10" db="EMBL/GenBank/DDBJ databases">
        <authorList>
            <person name="de Groot N.N."/>
        </authorList>
    </citation>
    <scope>NUCLEOTIDE SEQUENCE [LARGE SCALE GENOMIC DNA]</scope>
    <source>
        <strain evidence="2 3">LMG 18387</strain>
    </source>
</reference>
<dbReference type="STRING" id="29435.SAMN05216588_12627"/>
<evidence type="ECO:0000313" key="3">
    <source>
        <dbReference type="Proteomes" id="UP000198606"/>
    </source>
</evidence>
<dbReference type="EMBL" id="FNDG01000026">
    <property type="protein sequence ID" value="SDI84080.1"/>
    <property type="molecule type" value="Genomic_DNA"/>
</dbReference>
<feature type="compositionally biased region" description="Basic and acidic residues" evidence="1">
    <location>
        <begin position="19"/>
        <end position="32"/>
    </location>
</feature>
<proteinExistence type="predicted"/>
<feature type="region of interest" description="Disordered" evidence="1">
    <location>
        <begin position="1"/>
        <end position="33"/>
    </location>
</feature>
<evidence type="ECO:0000313" key="2">
    <source>
        <dbReference type="EMBL" id="SDI84080.1"/>
    </source>
</evidence>